<dbReference type="RefSeq" id="WP_188224816.1">
    <property type="nucleotide sequence ID" value="NZ_JACVXD010000030.1"/>
</dbReference>
<dbReference type="InterPro" id="IPR004107">
    <property type="entry name" value="Integrase_SAM-like_N"/>
</dbReference>
<dbReference type="PANTHER" id="PTHR30349:SF41">
    <property type="entry name" value="INTEGRASE_RECOMBINASE PROTEIN MJ0367-RELATED"/>
    <property type="match status" value="1"/>
</dbReference>
<dbReference type="InterPro" id="IPR044068">
    <property type="entry name" value="CB"/>
</dbReference>
<proteinExistence type="inferred from homology"/>
<keyword evidence="9" id="KW-1185">Reference proteome</keyword>
<evidence type="ECO:0000256" key="1">
    <source>
        <dbReference type="ARBA" id="ARBA00008857"/>
    </source>
</evidence>
<protein>
    <submittedName>
        <fullName evidence="8">Tyrosine-type recombinase/integrase</fullName>
    </submittedName>
</protein>
<dbReference type="PROSITE" id="PS51898">
    <property type="entry name" value="TYR_RECOMBINASE"/>
    <property type="match status" value="1"/>
</dbReference>
<evidence type="ECO:0000259" key="6">
    <source>
        <dbReference type="PROSITE" id="PS51898"/>
    </source>
</evidence>
<keyword evidence="2" id="KW-0229">DNA integration</keyword>
<keyword evidence="3 5" id="KW-0238">DNA-binding</keyword>
<dbReference type="InterPro" id="IPR013762">
    <property type="entry name" value="Integrase-like_cat_sf"/>
</dbReference>
<feature type="domain" description="Core-binding (CB)" evidence="7">
    <location>
        <begin position="61"/>
        <end position="153"/>
    </location>
</feature>
<dbReference type="InterPro" id="IPR011010">
    <property type="entry name" value="DNA_brk_join_enz"/>
</dbReference>
<dbReference type="Proteomes" id="UP000621516">
    <property type="component" value="Unassembled WGS sequence"/>
</dbReference>
<organism evidence="8 9">
    <name type="scientific">Aestuariibaculum marinum</name>
    <dbReference type="NCBI Taxonomy" id="2683592"/>
    <lineage>
        <taxon>Bacteria</taxon>
        <taxon>Pseudomonadati</taxon>
        <taxon>Bacteroidota</taxon>
        <taxon>Flavobacteriia</taxon>
        <taxon>Flavobacteriales</taxon>
        <taxon>Flavobacteriaceae</taxon>
    </lineage>
</organism>
<dbReference type="InterPro" id="IPR002104">
    <property type="entry name" value="Integrase_catalytic"/>
</dbReference>
<evidence type="ECO:0000256" key="4">
    <source>
        <dbReference type="ARBA" id="ARBA00023172"/>
    </source>
</evidence>
<accession>A0A8J6Q8V4</accession>
<feature type="non-terminal residue" evidence="8">
    <location>
        <position position="338"/>
    </location>
</feature>
<evidence type="ECO:0000256" key="5">
    <source>
        <dbReference type="PROSITE-ProRule" id="PRU01248"/>
    </source>
</evidence>
<dbReference type="EMBL" id="JACVXD010000030">
    <property type="protein sequence ID" value="MBD0825528.1"/>
    <property type="molecule type" value="Genomic_DNA"/>
</dbReference>
<evidence type="ECO:0000256" key="2">
    <source>
        <dbReference type="ARBA" id="ARBA00022908"/>
    </source>
</evidence>
<comment type="similarity">
    <text evidence="1">Belongs to the 'phage' integrase family.</text>
</comment>
<name>A0A8J6Q8V4_9FLAO</name>
<sequence>MAILTVYSQILFKLLKRGYNPYADNVELFKKETTKQSTGNTTETPEIKIPPKVELKSEQPEEVVDKGKRIEEACAFDMTLKKQSLKESSVRSYKSHIKVFCEWLKDNHPKITFIGEVNRKLVLEFLNHILTKSSARNRNNYRASLSSLYQTLEDNDIVSQNFIKNIKALKTQPKRNKTYNKELQEDIFKHMEVQDPILLLFVKFVAYGLLRPIEICRLKVGDIDLKHKTVTFEAKNKALKTKIIPEILFKELPDLSKLNKEDSLFTPQGIGGEWHLGDDSKRNYFSKRFKKIVKDTFDLDSEHSMYSFRHTFITKLYRALVKESSPNEAKSKLMQITG</sequence>
<evidence type="ECO:0000256" key="3">
    <source>
        <dbReference type="ARBA" id="ARBA00023125"/>
    </source>
</evidence>
<dbReference type="AlphaFoldDB" id="A0A8J6Q8V4"/>
<dbReference type="Gene3D" id="1.10.443.10">
    <property type="entry name" value="Intergrase catalytic core"/>
    <property type="match status" value="1"/>
</dbReference>
<feature type="domain" description="Tyr recombinase" evidence="6">
    <location>
        <begin position="174"/>
        <end position="338"/>
    </location>
</feature>
<evidence type="ECO:0000313" key="9">
    <source>
        <dbReference type="Proteomes" id="UP000621516"/>
    </source>
</evidence>
<reference evidence="8 9" key="1">
    <citation type="journal article" date="2018" name="J. Microbiol.">
        <title>Aestuariibaculum marinum sp. nov., a marine bacterium isolated from seawater in South Korea.</title>
        <authorList>
            <person name="Choi J."/>
            <person name="Lee D."/>
            <person name="Jang J.H."/>
            <person name="Cha S."/>
            <person name="Seo T."/>
        </authorList>
    </citation>
    <scope>NUCLEOTIDE SEQUENCE [LARGE SCALE GENOMIC DNA]</scope>
    <source>
        <strain evidence="8 9">IP7</strain>
    </source>
</reference>
<dbReference type="GO" id="GO:0015074">
    <property type="term" value="P:DNA integration"/>
    <property type="evidence" value="ECO:0007669"/>
    <property type="project" value="UniProtKB-KW"/>
</dbReference>
<gene>
    <name evidence="8" type="ORF">ICJ85_16080</name>
</gene>
<dbReference type="Pfam" id="PF02899">
    <property type="entry name" value="Phage_int_SAM_1"/>
    <property type="match status" value="1"/>
</dbReference>
<dbReference type="InterPro" id="IPR050090">
    <property type="entry name" value="Tyrosine_recombinase_XerCD"/>
</dbReference>
<dbReference type="GO" id="GO:0006310">
    <property type="term" value="P:DNA recombination"/>
    <property type="evidence" value="ECO:0007669"/>
    <property type="project" value="UniProtKB-KW"/>
</dbReference>
<dbReference type="PANTHER" id="PTHR30349">
    <property type="entry name" value="PHAGE INTEGRASE-RELATED"/>
    <property type="match status" value="1"/>
</dbReference>
<dbReference type="SUPFAM" id="SSF56349">
    <property type="entry name" value="DNA breaking-rejoining enzymes"/>
    <property type="match status" value="1"/>
</dbReference>
<dbReference type="Gene3D" id="1.10.150.130">
    <property type="match status" value="1"/>
</dbReference>
<comment type="caution">
    <text evidence="8">The sequence shown here is derived from an EMBL/GenBank/DDBJ whole genome shotgun (WGS) entry which is preliminary data.</text>
</comment>
<dbReference type="GO" id="GO:0003677">
    <property type="term" value="F:DNA binding"/>
    <property type="evidence" value="ECO:0007669"/>
    <property type="project" value="UniProtKB-UniRule"/>
</dbReference>
<dbReference type="Pfam" id="PF00589">
    <property type="entry name" value="Phage_integrase"/>
    <property type="match status" value="1"/>
</dbReference>
<dbReference type="InterPro" id="IPR010998">
    <property type="entry name" value="Integrase_recombinase_N"/>
</dbReference>
<evidence type="ECO:0000259" key="7">
    <source>
        <dbReference type="PROSITE" id="PS51900"/>
    </source>
</evidence>
<dbReference type="PROSITE" id="PS51900">
    <property type="entry name" value="CB"/>
    <property type="match status" value="1"/>
</dbReference>
<evidence type="ECO:0000313" key="8">
    <source>
        <dbReference type="EMBL" id="MBD0825528.1"/>
    </source>
</evidence>
<keyword evidence="4" id="KW-0233">DNA recombination</keyword>